<evidence type="ECO:0000313" key="2">
    <source>
        <dbReference type="EMBL" id="MDD1125559.1"/>
    </source>
</evidence>
<keyword evidence="3" id="KW-1185">Reference proteome</keyword>
<sequence>MTSLVHELQSDALNEEGVSILSLLRKARVVSIKLGVTTIDQWLEHELSGYPTRGSIPEYRHIVGSPVCRNPYTGWMPLEVRGAQAQKMLSERHLHQPMGELCQFADKDAGQSILFMYPAKIAEQIMNGIDGRFEPALEVGVTVIHGIIATVRNKILDFALELERQGILGEGMTFTPTEKTAASNISYSINIENMSGSQLQQGTTASTQTYTHSADFSGISAFVEKLLPALGQLSNSTDRDQLQSDLETIRSLLKAPTPKIGMIRECLNSVKTVLEGAAGNIAAEYLPLLPALLASLPS</sequence>
<evidence type="ECO:0000313" key="3">
    <source>
        <dbReference type="Proteomes" id="UP001150531"/>
    </source>
</evidence>
<proteinExistence type="predicted"/>
<dbReference type="Pfam" id="PF18864">
    <property type="entry name" value="AbiTii"/>
    <property type="match status" value="1"/>
</dbReference>
<accession>A0ABT5PNR2</accession>
<dbReference type="RefSeq" id="WP_273897971.1">
    <property type="nucleotide sequence ID" value="NZ_JAMDGS010000009.1"/>
</dbReference>
<reference evidence="2" key="1">
    <citation type="submission" date="2022-05" db="EMBL/GenBank/DDBJ databases">
        <title>Novel Pseudomonas spp. Isolated from a Rainbow Trout Aquaculture Facility.</title>
        <authorList>
            <person name="Testerman T."/>
            <person name="Graf J."/>
        </authorList>
    </citation>
    <scope>NUCLEOTIDE SEQUENCE</scope>
    <source>
        <strain evidence="2">ID386</strain>
    </source>
</reference>
<dbReference type="EMBL" id="JAMDGS010000009">
    <property type="protein sequence ID" value="MDD1125559.1"/>
    <property type="molecule type" value="Genomic_DNA"/>
</dbReference>
<protein>
    <recommendedName>
        <fullName evidence="1">AbiTii domain-containing protein</fullName>
    </recommendedName>
</protein>
<feature type="domain" description="AbiTii" evidence="1">
    <location>
        <begin position="3"/>
        <end position="186"/>
    </location>
</feature>
<comment type="caution">
    <text evidence="2">The sequence shown here is derived from an EMBL/GenBank/DDBJ whole genome shotgun (WGS) entry which is preliminary data.</text>
</comment>
<name>A0ABT5PNR2_9PSED</name>
<organism evidence="2 3">
    <name type="scientific">Pseudomonas aphyarum</name>
    <dbReference type="NCBI Taxonomy" id="2942629"/>
    <lineage>
        <taxon>Bacteria</taxon>
        <taxon>Pseudomonadati</taxon>
        <taxon>Pseudomonadota</taxon>
        <taxon>Gammaproteobacteria</taxon>
        <taxon>Pseudomonadales</taxon>
        <taxon>Pseudomonadaceae</taxon>
        <taxon>Pseudomonas</taxon>
    </lineage>
</organism>
<evidence type="ECO:0000259" key="1">
    <source>
        <dbReference type="Pfam" id="PF18864"/>
    </source>
</evidence>
<dbReference type="Proteomes" id="UP001150531">
    <property type="component" value="Unassembled WGS sequence"/>
</dbReference>
<gene>
    <name evidence="2" type="ORF">M5G18_13270</name>
</gene>
<dbReference type="InterPro" id="IPR041304">
    <property type="entry name" value="AbiTii"/>
</dbReference>